<comment type="caution">
    <text evidence="2">The sequence shown here is derived from an EMBL/GenBank/DDBJ whole genome shotgun (WGS) entry which is preliminary data.</text>
</comment>
<feature type="chain" id="PRO_5047123468" evidence="1">
    <location>
        <begin position="26"/>
        <end position="212"/>
    </location>
</feature>
<sequence>MKKNTGICLILYFHLLILCQNTAFGYGYAKEEDPLIKVFKAIILYGRQADWSKVATEVNSIRDRTTDIYRIFKIDLKPRIDRAIQQQDFQTLANQMANLIFLAIREKFYYNRKEKLEILVRSKVRLRIAEEYYTILLAGNVRDYDVRHNTSLHESIHNKFVKTRDTLGSMGFLGTGSVKPDAEEFDTLTKEIETLLLKAFPYFETGEADPAQ</sequence>
<evidence type="ECO:0000313" key="2">
    <source>
        <dbReference type="EMBL" id="GAN31910.1"/>
    </source>
</evidence>
<feature type="signal peptide" evidence="1">
    <location>
        <begin position="1"/>
        <end position="25"/>
    </location>
</feature>
<reference evidence="3" key="1">
    <citation type="journal article" date="2015" name="Genome Announc.">
        <title>Draft Genome Sequence of an Anaerobic Ammonium-Oxidizing Bacterium, "Candidatus Brocadia sinica".</title>
        <authorList>
            <person name="Oshiki M."/>
            <person name="Shinyako-Hata K."/>
            <person name="Satoh H."/>
            <person name="Okabe S."/>
        </authorList>
    </citation>
    <scope>NUCLEOTIDE SEQUENCE [LARGE SCALE GENOMIC DNA]</scope>
    <source>
        <strain evidence="3">JPN1</strain>
    </source>
</reference>
<evidence type="ECO:0000256" key="1">
    <source>
        <dbReference type="SAM" id="SignalP"/>
    </source>
</evidence>
<dbReference type="Proteomes" id="UP000032309">
    <property type="component" value="Unassembled WGS sequence"/>
</dbReference>
<accession>A0ABQ0JT63</accession>
<keyword evidence="1" id="KW-0732">Signal</keyword>
<name>A0ABQ0JT63_9BACT</name>
<evidence type="ECO:0000313" key="3">
    <source>
        <dbReference type="Proteomes" id="UP000032309"/>
    </source>
</evidence>
<organism evidence="2 3">
    <name type="scientific">Candidatus Brocadia sinica JPN1</name>
    <dbReference type="NCBI Taxonomy" id="1197129"/>
    <lineage>
        <taxon>Bacteria</taxon>
        <taxon>Pseudomonadati</taxon>
        <taxon>Planctomycetota</taxon>
        <taxon>Candidatus Brocadiia</taxon>
        <taxon>Candidatus Brocadiales</taxon>
        <taxon>Candidatus Brocadiaceae</taxon>
        <taxon>Candidatus Brocadia</taxon>
    </lineage>
</organism>
<keyword evidence="3" id="KW-1185">Reference proteome</keyword>
<protein>
    <submittedName>
        <fullName evidence="2">Transposase and inactivated derivatives</fullName>
    </submittedName>
</protein>
<dbReference type="EMBL" id="BAFN01000001">
    <property type="protein sequence ID" value="GAN31910.1"/>
    <property type="molecule type" value="Genomic_DNA"/>
</dbReference>
<dbReference type="RefSeq" id="WP_052561902.1">
    <property type="nucleotide sequence ID" value="NZ_BAFN01000001.1"/>
</dbReference>
<proteinExistence type="predicted"/>
<gene>
    <name evidence="2" type="ORF">BROSI_A0414</name>
</gene>